<keyword evidence="6" id="KW-1133">Transmembrane helix</keyword>
<dbReference type="RefSeq" id="WP_071869197.1">
    <property type="nucleotide sequence ID" value="NZ_BJUG01000012.1"/>
</dbReference>
<keyword evidence="1" id="KW-0134">Cell wall</keyword>
<gene>
    <name evidence="9" type="ORF">ETH01_21020</name>
</gene>
<dbReference type="NCBIfam" id="TIGR01167">
    <property type="entry name" value="LPXTG_anchor"/>
    <property type="match status" value="1"/>
</dbReference>
<keyword evidence="6" id="KW-0472">Membrane</keyword>
<dbReference type="AlphaFoldDB" id="A0A510WJD1"/>
<keyword evidence="6" id="KW-0812">Transmembrane</keyword>
<evidence type="ECO:0000256" key="2">
    <source>
        <dbReference type="ARBA" id="ARBA00022525"/>
    </source>
</evidence>
<evidence type="ECO:0000256" key="7">
    <source>
        <dbReference type="SAM" id="SignalP"/>
    </source>
</evidence>
<evidence type="ECO:0000256" key="5">
    <source>
        <dbReference type="SAM" id="MobiDB-lite"/>
    </source>
</evidence>
<evidence type="ECO:0000256" key="4">
    <source>
        <dbReference type="ARBA" id="ARBA00023088"/>
    </source>
</evidence>
<keyword evidence="3 7" id="KW-0732">Signal</keyword>
<evidence type="ECO:0000256" key="1">
    <source>
        <dbReference type="ARBA" id="ARBA00022512"/>
    </source>
</evidence>
<evidence type="ECO:0000256" key="3">
    <source>
        <dbReference type="ARBA" id="ARBA00022729"/>
    </source>
</evidence>
<evidence type="ECO:0000313" key="10">
    <source>
        <dbReference type="Proteomes" id="UP000321361"/>
    </source>
</evidence>
<feature type="signal peptide" evidence="7">
    <location>
        <begin position="1"/>
        <end position="26"/>
    </location>
</feature>
<keyword evidence="4" id="KW-0572">Peptidoglycan-anchor</keyword>
<feature type="chain" id="PRO_5023094052" description="Gram-positive cocci surface proteins LPxTG domain-containing protein" evidence="7">
    <location>
        <begin position="27"/>
        <end position="130"/>
    </location>
</feature>
<comment type="caution">
    <text evidence="9">The sequence shown here is derived from an EMBL/GenBank/DDBJ whole genome shotgun (WGS) entry which is preliminary data.</text>
</comment>
<feature type="region of interest" description="Disordered" evidence="5">
    <location>
        <begin position="31"/>
        <end position="85"/>
    </location>
</feature>
<proteinExistence type="predicted"/>
<dbReference type="Pfam" id="PF00746">
    <property type="entry name" value="Gram_pos_anchor"/>
    <property type="match status" value="1"/>
</dbReference>
<feature type="transmembrane region" description="Helical" evidence="6">
    <location>
        <begin position="106"/>
        <end position="123"/>
    </location>
</feature>
<dbReference type="InterPro" id="IPR019931">
    <property type="entry name" value="LPXTG_anchor"/>
</dbReference>
<evidence type="ECO:0000256" key="6">
    <source>
        <dbReference type="SAM" id="Phobius"/>
    </source>
</evidence>
<dbReference type="Proteomes" id="UP000321361">
    <property type="component" value="Unassembled WGS sequence"/>
</dbReference>
<dbReference type="PROSITE" id="PS50847">
    <property type="entry name" value="GRAM_POS_ANCHORING"/>
    <property type="match status" value="1"/>
</dbReference>
<evidence type="ECO:0000313" key="9">
    <source>
        <dbReference type="EMBL" id="GEK37815.1"/>
    </source>
</evidence>
<name>A0A510WJD1_ENTTH</name>
<dbReference type="EMBL" id="BJUG01000012">
    <property type="protein sequence ID" value="GEK37815.1"/>
    <property type="molecule type" value="Genomic_DNA"/>
</dbReference>
<feature type="domain" description="Gram-positive cocci surface proteins LPxTG" evidence="8">
    <location>
        <begin position="96"/>
        <end position="130"/>
    </location>
</feature>
<protein>
    <recommendedName>
        <fullName evidence="8">Gram-positive cocci surface proteins LPxTG domain-containing protein</fullName>
    </recommendedName>
</protein>
<accession>A0A510WJD1</accession>
<keyword evidence="2" id="KW-0964">Secreted</keyword>
<sequence>MKKRNKRFAALLSLILFFGFASQVQAEQVADSGGSKANVGFYKTEDSSTSDSQEDSNNQIINNNDQTTNNTVNNDTRQLVPDTTQSGSYKISSGILPKTGTVNSDPITLLGVAMMIIGVIYLLKKRKEEF</sequence>
<reference evidence="9 10" key="1">
    <citation type="submission" date="2019-07" db="EMBL/GenBank/DDBJ databases">
        <title>Whole genome shotgun sequence of Enterococcus thailandicus NBRC 101867.</title>
        <authorList>
            <person name="Hosoyama A."/>
            <person name="Uohara A."/>
            <person name="Ohji S."/>
            <person name="Ichikawa N."/>
        </authorList>
    </citation>
    <scope>NUCLEOTIDE SEQUENCE [LARGE SCALE GENOMIC DNA]</scope>
    <source>
        <strain evidence="9 10">NBRC 101867</strain>
    </source>
</reference>
<evidence type="ECO:0000259" key="8">
    <source>
        <dbReference type="PROSITE" id="PS50847"/>
    </source>
</evidence>
<feature type="compositionally biased region" description="Low complexity" evidence="5">
    <location>
        <begin position="47"/>
        <end position="76"/>
    </location>
</feature>
<organism evidence="9 10">
    <name type="scientific">Enterococcus thailandicus</name>
    <dbReference type="NCBI Taxonomy" id="417368"/>
    <lineage>
        <taxon>Bacteria</taxon>
        <taxon>Bacillati</taxon>
        <taxon>Bacillota</taxon>
        <taxon>Bacilli</taxon>
        <taxon>Lactobacillales</taxon>
        <taxon>Enterococcaceae</taxon>
        <taxon>Enterococcus</taxon>
    </lineage>
</organism>